<dbReference type="Proteomes" id="UP001432027">
    <property type="component" value="Unassembled WGS sequence"/>
</dbReference>
<protein>
    <submittedName>
        <fullName evidence="1">Uncharacterized protein</fullName>
    </submittedName>
</protein>
<organism evidence="1 2">
    <name type="scientific">Pristionchus entomophagus</name>
    <dbReference type="NCBI Taxonomy" id="358040"/>
    <lineage>
        <taxon>Eukaryota</taxon>
        <taxon>Metazoa</taxon>
        <taxon>Ecdysozoa</taxon>
        <taxon>Nematoda</taxon>
        <taxon>Chromadorea</taxon>
        <taxon>Rhabditida</taxon>
        <taxon>Rhabditina</taxon>
        <taxon>Diplogasteromorpha</taxon>
        <taxon>Diplogasteroidea</taxon>
        <taxon>Neodiplogasteridae</taxon>
        <taxon>Pristionchus</taxon>
    </lineage>
</organism>
<evidence type="ECO:0000313" key="1">
    <source>
        <dbReference type="EMBL" id="GMS85880.1"/>
    </source>
</evidence>
<reference evidence="1" key="1">
    <citation type="submission" date="2023-10" db="EMBL/GenBank/DDBJ databases">
        <title>Genome assembly of Pristionchus species.</title>
        <authorList>
            <person name="Yoshida K."/>
            <person name="Sommer R.J."/>
        </authorList>
    </citation>
    <scope>NUCLEOTIDE SEQUENCE</scope>
    <source>
        <strain evidence="1">RS0144</strain>
    </source>
</reference>
<sequence>MTFAFPRLALQDAVSTEHFEQLSIRPRPIEARSYFEWNELIAAAARAVIFAVFSLLRHRSASSPFGTTPPNWTSECAPVSEYAQPKRNIEKQI</sequence>
<name>A0AAV5SS42_9BILA</name>
<evidence type="ECO:0000313" key="2">
    <source>
        <dbReference type="Proteomes" id="UP001432027"/>
    </source>
</evidence>
<comment type="caution">
    <text evidence="1">The sequence shown here is derived from an EMBL/GenBank/DDBJ whole genome shotgun (WGS) entry which is preliminary data.</text>
</comment>
<proteinExistence type="predicted"/>
<gene>
    <name evidence="1" type="ORF">PENTCL1PPCAC_8055</name>
</gene>
<keyword evidence="2" id="KW-1185">Reference proteome</keyword>
<accession>A0AAV5SS42</accession>
<dbReference type="AlphaFoldDB" id="A0AAV5SS42"/>
<dbReference type="EMBL" id="BTSX01000002">
    <property type="protein sequence ID" value="GMS85880.1"/>
    <property type="molecule type" value="Genomic_DNA"/>
</dbReference>